<comment type="pathway">
    <text evidence="1">Protein modification; protein ubiquitination.</text>
</comment>
<evidence type="ECO:0000259" key="5">
    <source>
        <dbReference type="PROSITE" id="PS50225"/>
    </source>
</evidence>
<dbReference type="Pfam" id="PF00023">
    <property type="entry name" value="Ank"/>
    <property type="match status" value="1"/>
</dbReference>
<dbReference type="CDD" id="cd03587">
    <property type="entry name" value="SOCS"/>
    <property type="match status" value="1"/>
</dbReference>
<accession>A0A9Q0IT60</accession>
<dbReference type="Gene3D" id="1.10.750.20">
    <property type="entry name" value="SOCS box"/>
    <property type="match status" value="1"/>
</dbReference>
<evidence type="ECO:0000313" key="7">
    <source>
        <dbReference type="Proteomes" id="UP001148018"/>
    </source>
</evidence>
<dbReference type="SMART" id="SM00253">
    <property type="entry name" value="SOCS"/>
    <property type="match status" value="1"/>
</dbReference>
<feature type="repeat" description="ANK" evidence="4">
    <location>
        <begin position="298"/>
        <end position="330"/>
    </location>
</feature>
<dbReference type="PROSITE" id="PS50297">
    <property type="entry name" value="ANK_REP_REGION"/>
    <property type="match status" value="4"/>
</dbReference>
<comment type="caution">
    <text evidence="6">The sequence shown here is derived from an EMBL/GenBank/DDBJ whole genome shotgun (WGS) entry which is preliminary data.</text>
</comment>
<dbReference type="EMBL" id="JANIIK010000036">
    <property type="protein sequence ID" value="KAJ3612312.1"/>
    <property type="molecule type" value="Genomic_DNA"/>
</dbReference>
<dbReference type="PROSITE" id="PS50225">
    <property type="entry name" value="SOCS"/>
    <property type="match status" value="1"/>
</dbReference>
<organism evidence="6 7">
    <name type="scientific">Muraenolepis orangiensis</name>
    <name type="common">Patagonian moray cod</name>
    <dbReference type="NCBI Taxonomy" id="630683"/>
    <lineage>
        <taxon>Eukaryota</taxon>
        <taxon>Metazoa</taxon>
        <taxon>Chordata</taxon>
        <taxon>Craniata</taxon>
        <taxon>Vertebrata</taxon>
        <taxon>Euteleostomi</taxon>
        <taxon>Actinopterygii</taxon>
        <taxon>Neopterygii</taxon>
        <taxon>Teleostei</taxon>
        <taxon>Neoteleostei</taxon>
        <taxon>Acanthomorphata</taxon>
        <taxon>Zeiogadaria</taxon>
        <taxon>Gadariae</taxon>
        <taxon>Gadiformes</taxon>
        <taxon>Muraenolepidoidei</taxon>
        <taxon>Muraenolepididae</taxon>
        <taxon>Muraenolepis</taxon>
    </lineage>
</organism>
<dbReference type="GO" id="GO:0035556">
    <property type="term" value="P:intracellular signal transduction"/>
    <property type="evidence" value="ECO:0007669"/>
    <property type="project" value="InterPro"/>
</dbReference>
<evidence type="ECO:0000313" key="6">
    <source>
        <dbReference type="EMBL" id="KAJ3612312.1"/>
    </source>
</evidence>
<evidence type="ECO:0000256" key="2">
    <source>
        <dbReference type="ARBA" id="ARBA00022737"/>
    </source>
</evidence>
<gene>
    <name evidence="6" type="ORF">NHX12_020588</name>
</gene>
<dbReference type="Gene3D" id="1.25.40.20">
    <property type="entry name" value="Ankyrin repeat-containing domain"/>
    <property type="match status" value="3"/>
</dbReference>
<dbReference type="Proteomes" id="UP001148018">
    <property type="component" value="Unassembled WGS sequence"/>
</dbReference>
<dbReference type="SUPFAM" id="SSF158235">
    <property type="entry name" value="SOCS box-like"/>
    <property type="match status" value="1"/>
</dbReference>
<feature type="repeat" description="ANK" evidence="4">
    <location>
        <begin position="200"/>
        <end position="232"/>
    </location>
</feature>
<keyword evidence="7" id="KW-1185">Reference proteome</keyword>
<dbReference type="PANTHER" id="PTHR24198:SF187">
    <property type="entry name" value="ANKYRIN REPEAT AND SOCS BOX CONTAINING 15"/>
    <property type="match status" value="1"/>
</dbReference>
<dbReference type="Pfam" id="PF07525">
    <property type="entry name" value="SOCS_box"/>
    <property type="match status" value="1"/>
</dbReference>
<evidence type="ECO:0000256" key="1">
    <source>
        <dbReference type="ARBA" id="ARBA00004906"/>
    </source>
</evidence>
<dbReference type="Pfam" id="PF12796">
    <property type="entry name" value="Ank_2"/>
    <property type="match status" value="3"/>
</dbReference>
<protein>
    <recommendedName>
        <fullName evidence="5">SOCS box domain-containing protein</fullName>
    </recommendedName>
</protein>
<evidence type="ECO:0000256" key="4">
    <source>
        <dbReference type="PROSITE-ProRule" id="PRU00023"/>
    </source>
</evidence>
<feature type="repeat" description="ANK" evidence="4">
    <location>
        <begin position="233"/>
        <end position="265"/>
    </location>
</feature>
<feature type="repeat" description="ANK" evidence="4">
    <location>
        <begin position="340"/>
        <end position="372"/>
    </location>
</feature>
<sequence length="568" mass="62299">MEDFEQEGVDDDLFQYAIQQSIQDTWRQHATAHTKGNKPQNEDFLKITAAIEQGDEAALARLSGCVLGFRERDDQGRLPLHRAATQTSPAILELVLEESLEEQAGCGGTALTLAADACLEQNVALLLRYGASPHTTNARKESPLMIAVRQRCPDMVLSLIMGGALVEACTAVHEAAKVGCPTILTLLLRHGGQTTGTDAHGVTPLGMAAEYGHTEALGILIQHGGDVNAQASNGDSVLYDAAGSGNLDCIELLLQHGANPNVASYACQLPIHRAAYEGHYLALRSLVPITTKRAVRLSGQSPVHSAVDGGHVVCLDLLIQRGFDVNALLATYISENYGDRRRTPLYFAVSNGDLTCTEMLLKAGARTDLDYLPCILVAIRAERYELVRLLLSHGAEVNCYFRAINDTAFPTALQYCLKNAVMLRLLLDHGYHAHKCFECNHDDSEELDDSWVDVHNQAYAAYSKPTAVTFCDFVSVSWLVHLVGGMVRLFLDYLTSVRLCPNLQRLLETSPEWPEICCILEQPRPLQHLCRSVIRGHMSLRALNNPVAMASVPFPPRLKSYLAYRETC</sequence>
<dbReference type="OrthoDB" id="20872at2759"/>
<dbReference type="AlphaFoldDB" id="A0A9Q0IT60"/>
<keyword evidence="3 4" id="KW-0040">ANK repeat</keyword>
<dbReference type="SUPFAM" id="SSF48403">
    <property type="entry name" value="Ankyrin repeat"/>
    <property type="match status" value="3"/>
</dbReference>
<keyword evidence="2" id="KW-0677">Repeat</keyword>
<proteinExistence type="predicted"/>
<dbReference type="InterPro" id="IPR001496">
    <property type="entry name" value="SOCS_box"/>
</dbReference>
<feature type="domain" description="SOCS box" evidence="5">
    <location>
        <begin position="522"/>
        <end position="568"/>
    </location>
</feature>
<dbReference type="SMART" id="SM00969">
    <property type="entry name" value="SOCS_box"/>
    <property type="match status" value="1"/>
</dbReference>
<dbReference type="SMART" id="SM00248">
    <property type="entry name" value="ANK"/>
    <property type="match status" value="10"/>
</dbReference>
<dbReference type="GO" id="GO:0005737">
    <property type="term" value="C:cytoplasm"/>
    <property type="evidence" value="ECO:0007669"/>
    <property type="project" value="TreeGrafter"/>
</dbReference>
<evidence type="ECO:0000256" key="3">
    <source>
        <dbReference type="ARBA" id="ARBA00023043"/>
    </source>
</evidence>
<dbReference type="PANTHER" id="PTHR24198">
    <property type="entry name" value="ANKYRIN REPEAT AND PROTEIN KINASE DOMAIN-CONTAINING PROTEIN"/>
    <property type="match status" value="1"/>
</dbReference>
<name>A0A9Q0IT60_9TELE</name>
<reference evidence="6" key="1">
    <citation type="submission" date="2022-07" db="EMBL/GenBank/DDBJ databases">
        <title>Chromosome-level genome of Muraenolepis orangiensis.</title>
        <authorList>
            <person name="Kim J."/>
        </authorList>
    </citation>
    <scope>NUCLEOTIDE SEQUENCE</scope>
    <source>
        <strain evidence="6">KU_S4_2022</strain>
        <tissue evidence="6">Muscle</tissue>
    </source>
</reference>
<dbReference type="InterPro" id="IPR002110">
    <property type="entry name" value="Ankyrin_rpt"/>
</dbReference>
<dbReference type="InterPro" id="IPR036036">
    <property type="entry name" value="SOCS_box-like_dom_sf"/>
</dbReference>
<dbReference type="InterPro" id="IPR036770">
    <property type="entry name" value="Ankyrin_rpt-contain_sf"/>
</dbReference>
<dbReference type="PROSITE" id="PS50088">
    <property type="entry name" value="ANK_REPEAT"/>
    <property type="match status" value="4"/>
</dbReference>
<dbReference type="PRINTS" id="PR01415">
    <property type="entry name" value="ANKYRIN"/>
</dbReference>